<gene>
    <name evidence="1" type="ORF">ISG29_08355</name>
</gene>
<reference evidence="1" key="1">
    <citation type="submission" date="2020-11" db="EMBL/GenBank/DDBJ databases">
        <title>Nocardioides sp. CBS4Y-1, whole genome shotgun sequence.</title>
        <authorList>
            <person name="Tuo L."/>
        </authorList>
    </citation>
    <scope>NUCLEOTIDE SEQUENCE</scope>
    <source>
        <strain evidence="1">CBS4Y-1</strain>
    </source>
</reference>
<proteinExistence type="predicted"/>
<accession>A0A930V0Y5</accession>
<dbReference type="RefSeq" id="WP_194502967.1">
    <property type="nucleotide sequence ID" value="NZ_JADIVZ010000003.1"/>
</dbReference>
<name>A0A930V0Y5_9ACTN</name>
<organism evidence="1 2">
    <name type="scientific">Nocardioides acrostichi</name>
    <dbReference type="NCBI Taxonomy" id="2784339"/>
    <lineage>
        <taxon>Bacteria</taxon>
        <taxon>Bacillati</taxon>
        <taxon>Actinomycetota</taxon>
        <taxon>Actinomycetes</taxon>
        <taxon>Propionibacteriales</taxon>
        <taxon>Nocardioidaceae</taxon>
        <taxon>Nocardioides</taxon>
    </lineage>
</organism>
<dbReference type="InterPro" id="IPR014917">
    <property type="entry name" value="DUF1800"/>
</dbReference>
<dbReference type="Proteomes" id="UP000656804">
    <property type="component" value="Unassembled WGS sequence"/>
</dbReference>
<sequence>MPGKYKPQRYPATPKLNGRHRQIASRFTYGITQPVVASVKQAGGGLPWARQQIAHAYSDVAGDLAKSDWWPSQHDDAQQVWKNQTSGMRGSWEVMWDYSRRLMIRRMLSENQLLEIMTEFWEGHLHVACNSDPQSFWRVSYGDVIRKHALGRFDEMLKEAALHPAMLLYLDAGVSTKAHPNENLGRELLELHTVGVGHYTEDDVKNASRILTGYKIDMWNTWAFKYSPDDHWTGAVQVGDFSDPNSNADGQQVALDMIHYLAHRPETAQRIALKLCYKFVGDDPSDELVNTLAQTYLANDTDIVPVILRLLRSREFNRSRDNKLRDPAEDLVAAWRAIGATMAAPSTDADAANDMIWQVGAIGLMPMAWPTPDGQPLTNGAWASPRRAMASMQSHWNLAGGWWPTSGVTYKPRASWAPEPSDAVEGPITFGQLVDHMARLVHGKPSTQSVLKACSKAAQVPPDEKITTGHRAVGSRLPYVLATLLDHPTFYSR</sequence>
<protein>
    <submittedName>
        <fullName evidence="1">DUF1800 domain-containing protein</fullName>
    </submittedName>
</protein>
<dbReference type="Pfam" id="PF08811">
    <property type="entry name" value="DUF1800"/>
    <property type="match status" value="1"/>
</dbReference>
<evidence type="ECO:0000313" key="2">
    <source>
        <dbReference type="Proteomes" id="UP000656804"/>
    </source>
</evidence>
<dbReference type="EMBL" id="JADIVZ010000003">
    <property type="protein sequence ID" value="MBF4161700.1"/>
    <property type="molecule type" value="Genomic_DNA"/>
</dbReference>
<evidence type="ECO:0000313" key="1">
    <source>
        <dbReference type="EMBL" id="MBF4161700.1"/>
    </source>
</evidence>
<dbReference type="AlphaFoldDB" id="A0A930V0Y5"/>
<keyword evidence="2" id="KW-1185">Reference proteome</keyword>
<comment type="caution">
    <text evidence="1">The sequence shown here is derived from an EMBL/GenBank/DDBJ whole genome shotgun (WGS) entry which is preliminary data.</text>
</comment>